<evidence type="ECO:0000259" key="1">
    <source>
        <dbReference type="Pfam" id="PF12697"/>
    </source>
</evidence>
<dbReference type="InterPro" id="IPR050266">
    <property type="entry name" value="AB_hydrolase_sf"/>
</dbReference>
<feature type="domain" description="AB hydrolase-1" evidence="1">
    <location>
        <begin position="26"/>
        <end position="257"/>
    </location>
</feature>
<dbReference type="PRINTS" id="PR00111">
    <property type="entry name" value="ABHYDROLASE"/>
</dbReference>
<dbReference type="Pfam" id="PF12697">
    <property type="entry name" value="Abhydrolase_6"/>
    <property type="match status" value="1"/>
</dbReference>
<dbReference type="GO" id="GO:0016787">
    <property type="term" value="F:hydrolase activity"/>
    <property type="evidence" value="ECO:0007669"/>
    <property type="project" value="UniProtKB-KW"/>
</dbReference>
<evidence type="ECO:0000313" key="3">
    <source>
        <dbReference type="Proteomes" id="UP000663444"/>
    </source>
</evidence>
<dbReference type="AlphaFoldDB" id="A0A974SMJ7"/>
<gene>
    <name evidence="2" type="ORF">IWH25_15460</name>
</gene>
<reference evidence="2" key="1">
    <citation type="submission" date="2020-11" db="EMBL/GenBank/DDBJ databases">
        <title>Azospira restricta DSM 18626 genome sequence.</title>
        <authorList>
            <person name="Moe W.M."/>
        </authorList>
    </citation>
    <scope>NUCLEOTIDE SEQUENCE</scope>
    <source>
        <strain evidence="2">DSM 18626</strain>
    </source>
</reference>
<sequence length="263" mass="26562">MKTTIDGLACHIATAGPAPAPGKPALLLVHGAANDHAAWHDVMPQLAARGLSVFAPDLPGHGQSAGTPLASIGALADWLLALLGKLELDGATVAGHSMGSLVALEAAARGGARIGRLALLGASVPMPVSGALLEAARATPDAACRMVALWSHTPSFFVAGNGGGHGVWGPGKTLAVMRRNAGTLATDLANCNDYGNGLAAAAAVAGPTLLLLGKRDRMTPLRAVQPLQDALRQATRRELDDCGHAMMVERPQAVAAALAEFAA</sequence>
<dbReference type="EMBL" id="CP064781">
    <property type="protein sequence ID" value="QRJ63131.1"/>
    <property type="molecule type" value="Genomic_DNA"/>
</dbReference>
<proteinExistence type="predicted"/>
<dbReference type="PRINTS" id="PR00412">
    <property type="entry name" value="EPOXHYDRLASE"/>
</dbReference>
<protein>
    <submittedName>
        <fullName evidence="2">Alpha/beta fold hydrolase</fullName>
    </submittedName>
</protein>
<dbReference type="PANTHER" id="PTHR43798:SF33">
    <property type="entry name" value="HYDROLASE, PUTATIVE (AFU_ORTHOLOGUE AFUA_2G14860)-RELATED"/>
    <property type="match status" value="1"/>
</dbReference>
<dbReference type="GO" id="GO:0016020">
    <property type="term" value="C:membrane"/>
    <property type="evidence" value="ECO:0007669"/>
    <property type="project" value="TreeGrafter"/>
</dbReference>
<name>A0A974SMJ7_9RHOO</name>
<accession>A0A974SMJ7</accession>
<dbReference type="Proteomes" id="UP000663444">
    <property type="component" value="Chromosome"/>
</dbReference>
<organism evidence="2 3">
    <name type="scientific">Azospira restricta</name>
    <dbReference type="NCBI Taxonomy" id="404405"/>
    <lineage>
        <taxon>Bacteria</taxon>
        <taxon>Pseudomonadati</taxon>
        <taxon>Pseudomonadota</taxon>
        <taxon>Betaproteobacteria</taxon>
        <taxon>Rhodocyclales</taxon>
        <taxon>Rhodocyclaceae</taxon>
        <taxon>Azospira</taxon>
    </lineage>
</organism>
<dbReference type="InterPro" id="IPR029058">
    <property type="entry name" value="AB_hydrolase_fold"/>
</dbReference>
<keyword evidence="2" id="KW-0378">Hydrolase</keyword>
<keyword evidence="3" id="KW-1185">Reference proteome</keyword>
<dbReference type="Gene3D" id="3.40.50.1820">
    <property type="entry name" value="alpha/beta hydrolase"/>
    <property type="match status" value="1"/>
</dbReference>
<dbReference type="InterPro" id="IPR000073">
    <property type="entry name" value="AB_hydrolase_1"/>
</dbReference>
<dbReference type="PANTHER" id="PTHR43798">
    <property type="entry name" value="MONOACYLGLYCEROL LIPASE"/>
    <property type="match status" value="1"/>
</dbReference>
<dbReference type="KEGG" id="ares:IWH25_15460"/>
<evidence type="ECO:0000313" key="2">
    <source>
        <dbReference type="EMBL" id="QRJ63131.1"/>
    </source>
</evidence>
<dbReference type="SUPFAM" id="SSF53474">
    <property type="entry name" value="alpha/beta-Hydrolases"/>
    <property type="match status" value="1"/>
</dbReference>
<dbReference type="RefSeq" id="WP_203386660.1">
    <property type="nucleotide sequence ID" value="NZ_CP064781.1"/>
</dbReference>
<dbReference type="InterPro" id="IPR000639">
    <property type="entry name" value="Epox_hydrolase-like"/>
</dbReference>